<dbReference type="InterPro" id="IPR002213">
    <property type="entry name" value="UDP_glucos_trans"/>
</dbReference>
<evidence type="ECO:0000259" key="2">
    <source>
        <dbReference type="Pfam" id="PF06722"/>
    </source>
</evidence>
<feature type="domain" description="Erythromycin biosynthesis protein CIII-like C-terminal" evidence="2">
    <location>
        <begin position="289"/>
        <end position="421"/>
    </location>
</feature>
<dbReference type="Gene3D" id="3.40.50.2000">
    <property type="entry name" value="Glycogen Phosphorylase B"/>
    <property type="match status" value="2"/>
</dbReference>
<dbReference type="InterPro" id="IPR010610">
    <property type="entry name" value="EryCIII-like_C"/>
</dbReference>
<dbReference type="EC" id="2.4.1.278" evidence="3"/>
<dbReference type="GO" id="GO:0016758">
    <property type="term" value="F:hexosyltransferase activity"/>
    <property type="evidence" value="ECO:0007669"/>
    <property type="project" value="InterPro"/>
</dbReference>
<gene>
    <name evidence="3" type="primary">eryCIII</name>
    <name evidence="3" type="ORF">AS52_03350</name>
</gene>
<dbReference type="Proteomes" id="UP000036410">
    <property type="component" value="Chromosome"/>
</dbReference>
<keyword evidence="3" id="KW-0328">Glycosyltransferase</keyword>
<dbReference type="InterPro" id="IPR004276">
    <property type="entry name" value="GlycoTrans_28_N"/>
</dbReference>
<sequence>MMLITMLTTGTRGDTQPFMALGLELKNKGYRVRIAASEAYQNFIESYGFEYAMLRGDVSKIIESGAADDAINADNPLKFFSSLKNEKMMGMMINIQEDLHKACKGADAIVYHPGAAIGYFAAKEMNIPSILASPFPMTPTKDYPALIFYDRPRFGKIYNKLTHRIFEWGFWKVVSGPLKKYWVQQHGEGPEDFLCPYPKQRTAANPTIISSSPAVFSVSKDWPEHVHSYGNWFMDSDHSYQPEEKLERFLKNGEPPVYIGFGSIGDKKNADETTALVIKALKLAGKRGIINIGGSGMNHTREITEDILFVKDIPHEWLFPKMSAVVHHGGAGTTAEGLRAGVPSVIIPYGNDQFAWGRKIYELGAGAKAIPRKELTAEKLSSAISYTQVNEIQSKAQEIGKQIRAEKGAEKAAQVIINTLETFGNK</sequence>
<dbReference type="Pfam" id="PF06722">
    <property type="entry name" value="EryCIII-like_C"/>
    <property type="match status" value="1"/>
</dbReference>
<dbReference type="PANTHER" id="PTHR48050:SF13">
    <property type="entry name" value="STEROL 3-BETA-GLUCOSYLTRANSFERASE UGT80A2"/>
    <property type="match status" value="1"/>
</dbReference>
<dbReference type="AlphaFoldDB" id="A0A806TJ37"/>
<dbReference type="GO" id="GO:0033072">
    <property type="term" value="P:vancomycin biosynthetic process"/>
    <property type="evidence" value="ECO:0007669"/>
    <property type="project" value="UniProtKB-ARBA"/>
</dbReference>
<organism evidence="3 4">
    <name type="scientific">Priestia megaterium Q3</name>
    <dbReference type="NCBI Taxonomy" id="1452722"/>
    <lineage>
        <taxon>Bacteria</taxon>
        <taxon>Bacillati</taxon>
        <taxon>Bacillota</taxon>
        <taxon>Bacilli</taxon>
        <taxon>Bacillales</taxon>
        <taxon>Bacillaceae</taxon>
        <taxon>Priestia</taxon>
    </lineage>
</organism>
<dbReference type="GO" id="GO:0005975">
    <property type="term" value="P:carbohydrate metabolic process"/>
    <property type="evidence" value="ECO:0007669"/>
    <property type="project" value="InterPro"/>
</dbReference>
<dbReference type="GO" id="GO:0008194">
    <property type="term" value="F:UDP-glycosyltransferase activity"/>
    <property type="evidence" value="ECO:0007669"/>
    <property type="project" value="InterPro"/>
</dbReference>
<evidence type="ECO:0000259" key="1">
    <source>
        <dbReference type="Pfam" id="PF03033"/>
    </source>
</evidence>
<feature type="domain" description="Glycosyltransferase family 28 N-terminal" evidence="1">
    <location>
        <begin position="4"/>
        <end position="141"/>
    </location>
</feature>
<evidence type="ECO:0000313" key="4">
    <source>
        <dbReference type="Proteomes" id="UP000036410"/>
    </source>
</evidence>
<proteinExistence type="predicted"/>
<keyword evidence="3" id="KW-0808">Transferase</keyword>
<accession>A0A806TJ37</accession>
<evidence type="ECO:0000313" key="3">
    <source>
        <dbReference type="EMBL" id="AKP78311.1"/>
    </source>
</evidence>
<dbReference type="InterPro" id="IPR050426">
    <property type="entry name" value="Glycosyltransferase_28"/>
</dbReference>
<dbReference type="SUPFAM" id="SSF53756">
    <property type="entry name" value="UDP-Glycosyltransferase/glycogen phosphorylase"/>
    <property type="match status" value="1"/>
</dbReference>
<reference evidence="3 4" key="1">
    <citation type="submission" date="2015-01" db="EMBL/GenBank/DDBJ databases">
        <title>Genome sequence of bacillus megaterium Q3.</title>
        <authorList>
            <person name="Wang Y."/>
            <person name="Luo K."/>
            <person name="Bai L."/>
            <person name="Luo F."/>
        </authorList>
    </citation>
    <scope>NUCLEOTIDE SEQUENCE [LARGE SCALE GENOMIC DNA]</scope>
    <source>
        <strain evidence="3 4">Q3</strain>
    </source>
</reference>
<name>A0A806TJ37_PRIMG</name>
<dbReference type="Pfam" id="PF03033">
    <property type="entry name" value="Glyco_transf_28"/>
    <property type="match status" value="1"/>
</dbReference>
<dbReference type="FunFam" id="3.40.50.2000:FF:000009">
    <property type="entry name" value="Sterol 3-beta-glucosyltransferase UGT80A2"/>
    <property type="match status" value="1"/>
</dbReference>
<dbReference type="CDD" id="cd03784">
    <property type="entry name" value="GT1_Gtf-like"/>
    <property type="match status" value="1"/>
</dbReference>
<dbReference type="EMBL" id="CP010586">
    <property type="protein sequence ID" value="AKP78311.1"/>
    <property type="molecule type" value="Genomic_DNA"/>
</dbReference>
<dbReference type="PANTHER" id="PTHR48050">
    <property type="entry name" value="STEROL 3-BETA-GLUCOSYLTRANSFERASE"/>
    <property type="match status" value="1"/>
</dbReference>
<protein>
    <submittedName>
        <fullName evidence="3">Desosaminyl transferase EryCIII</fullName>
        <ecNumber evidence="3">2.4.1.278</ecNumber>
    </submittedName>
</protein>